<reference evidence="2" key="1">
    <citation type="submission" date="2020-10" db="EMBL/GenBank/DDBJ databases">
        <title>Connecting structure to function with the recovery of over 1000 high-quality activated sludge metagenome-assembled genomes encoding full-length rRNA genes using long-read sequencing.</title>
        <authorList>
            <person name="Singleton C.M."/>
            <person name="Petriglieri F."/>
            <person name="Kristensen J.M."/>
            <person name="Kirkegaard R.H."/>
            <person name="Michaelsen T.Y."/>
            <person name="Andersen M.H."/>
            <person name="Karst S.M."/>
            <person name="Dueholm M.S."/>
            <person name="Nielsen P.H."/>
            <person name="Albertsen M."/>
        </authorList>
    </citation>
    <scope>NUCLEOTIDE SEQUENCE</scope>
    <source>
        <strain evidence="2">Bjer_18-Q3-R1-45_BAT3C.347</strain>
    </source>
</reference>
<evidence type="ECO:0000256" key="1">
    <source>
        <dbReference type="SAM" id="MobiDB-lite"/>
    </source>
</evidence>
<name>A0A9D7HQN9_9PROT</name>
<sequence>MQLNETVRASSCFHHSTRTLAPGESLPPFPSLLEQVVACRNAMLNQAANDDEAEDAVVAEDSLEDAVDDELDS</sequence>
<accession>A0A9D7HQN9</accession>
<feature type="region of interest" description="Disordered" evidence="1">
    <location>
        <begin position="50"/>
        <end position="73"/>
    </location>
</feature>
<comment type="caution">
    <text evidence="2">The sequence shown here is derived from an EMBL/GenBank/DDBJ whole genome shotgun (WGS) entry which is preliminary data.</text>
</comment>
<dbReference type="EMBL" id="JADJEV010000003">
    <property type="protein sequence ID" value="MBK6972611.1"/>
    <property type="molecule type" value="Genomic_DNA"/>
</dbReference>
<gene>
    <name evidence="2" type="ORF">IPH26_06540</name>
</gene>
<dbReference type="Proteomes" id="UP000807785">
    <property type="component" value="Unassembled WGS sequence"/>
</dbReference>
<proteinExistence type="predicted"/>
<organism evidence="2 3">
    <name type="scientific">Candidatus Methylophosphatis roskildensis</name>
    <dbReference type="NCBI Taxonomy" id="2899263"/>
    <lineage>
        <taxon>Bacteria</taxon>
        <taxon>Pseudomonadati</taxon>
        <taxon>Pseudomonadota</taxon>
        <taxon>Betaproteobacteria</taxon>
        <taxon>Nitrosomonadales</taxon>
        <taxon>Sterolibacteriaceae</taxon>
        <taxon>Candidatus Methylophosphatis</taxon>
    </lineage>
</organism>
<evidence type="ECO:0000313" key="2">
    <source>
        <dbReference type="EMBL" id="MBK6972611.1"/>
    </source>
</evidence>
<dbReference type="AlphaFoldDB" id="A0A9D7HQN9"/>
<evidence type="ECO:0000313" key="3">
    <source>
        <dbReference type="Proteomes" id="UP000807785"/>
    </source>
</evidence>
<protein>
    <submittedName>
        <fullName evidence="2">Uncharacterized protein</fullName>
    </submittedName>
</protein>